<dbReference type="AlphaFoldDB" id="A0A328NIS4"/>
<dbReference type="Proteomes" id="UP000249419">
    <property type="component" value="Unassembled WGS sequence"/>
</dbReference>
<dbReference type="PROSITE" id="PS51257">
    <property type="entry name" value="PROKAR_LIPOPROTEIN"/>
    <property type="match status" value="1"/>
</dbReference>
<evidence type="ECO:0000313" key="1">
    <source>
        <dbReference type="EMBL" id="RAO31487.1"/>
    </source>
</evidence>
<protein>
    <recommendedName>
        <fullName evidence="3">Lipoprotein</fullName>
    </recommendedName>
</protein>
<proteinExistence type="predicted"/>
<evidence type="ECO:0008006" key="3">
    <source>
        <dbReference type="Google" id="ProtNLM"/>
    </source>
</evidence>
<sequence length="198" mass="20802">MRKIMVVGFVCVASALTGCGDEPQVEDAGAIRCGKPLPPIVQDWGGFAIKIEKAHRLTGADVAQVDISLTSRSPTKVTQPGALPLQVLLVRDGIVIDRIAKYPLLPDGELTDWIGTGDAALPAIGATWSIQPDKPFTISVRGPGHCRDAQWNEVWENRAQFEWVAVMSAPSAVQAGSGSPSPAPTDVLLGGRVSAGSV</sequence>
<name>A0A328NIS4_9ACTN</name>
<dbReference type="RefSeq" id="WP_146766224.1">
    <property type="nucleotide sequence ID" value="NZ_PYAG01000020.1"/>
</dbReference>
<gene>
    <name evidence="1" type="ORF">PSN13_04051</name>
</gene>
<accession>A0A328NIS4</accession>
<comment type="caution">
    <text evidence="1">The sequence shown here is derived from an EMBL/GenBank/DDBJ whole genome shotgun (WGS) entry which is preliminary data.</text>
</comment>
<reference evidence="1 2" key="1">
    <citation type="submission" date="2018-03" db="EMBL/GenBank/DDBJ databases">
        <title>Defining the species Micromonospora saelicesensis and Micromonospora noduli under the framework of genomics.</title>
        <authorList>
            <person name="Riesco R."/>
            <person name="Trujillo M.E."/>
        </authorList>
    </citation>
    <scope>NUCLEOTIDE SEQUENCE [LARGE SCALE GENOMIC DNA]</scope>
    <source>
        <strain evidence="1 2">PSN13</strain>
    </source>
</reference>
<dbReference type="EMBL" id="PYAG01000020">
    <property type="protein sequence ID" value="RAO31487.1"/>
    <property type="molecule type" value="Genomic_DNA"/>
</dbReference>
<evidence type="ECO:0000313" key="2">
    <source>
        <dbReference type="Proteomes" id="UP000249419"/>
    </source>
</evidence>
<organism evidence="1 2">
    <name type="scientific">Micromonospora saelicesensis</name>
    <dbReference type="NCBI Taxonomy" id="285676"/>
    <lineage>
        <taxon>Bacteria</taxon>
        <taxon>Bacillati</taxon>
        <taxon>Actinomycetota</taxon>
        <taxon>Actinomycetes</taxon>
        <taxon>Micromonosporales</taxon>
        <taxon>Micromonosporaceae</taxon>
        <taxon>Micromonospora</taxon>
    </lineage>
</organism>